<dbReference type="AlphaFoldDB" id="A0A0C6FXT7"/>
<gene>
    <name evidence="2" type="ORF">Maq22A_4p60355</name>
</gene>
<dbReference type="KEGG" id="maqu:Maq22A_4p60355"/>
<feature type="domain" description="IraD/Gp25-like" evidence="1">
    <location>
        <begin position="18"/>
        <end position="94"/>
    </location>
</feature>
<name>A0A0C6FXT7_9HYPH</name>
<geneLocation type="plasmid" evidence="3">
    <name>pMaq22A_4p DNA</name>
</geneLocation>
<accession>A0A0C6FXT7</accession>
<keyword evidence="2" id="KW-0614">Plasmid</keyword>
<reference evidence="3" key="2">
    <citation type="submission" date="2015-01" db="EMBL/GenBank/DDBJ databases">
        <title>Complete genome sequence of Methylobacterium aquaticum strain 22A.</title>
        <authorList>
            <person name="Tani A."/>
            <person name="Ogura Y."/>
            <person name="Hayashi T."/>
        </authorList>
    </citation>
    <scope>NUCLEOTIDE SEQUENCE [LARGE SCALE GENOMIC DNA]</scope>
    <source>
        <strain evidence="3">MA-22A</strain>
        <plasmid evidence="3">Plasmid pMaq22A_4p DNA</plasmid>
    </source>
</reference>
<protein>
    <submittedName>
        <fullName evidence="2">GPW/gp25 family protein</fullName>
    </submittedName>
</protein>
<dbReference type="Proteomes" id="UP000061432">
    <property type="component" value="Plasmid pMaq22A_4p"/>
</dbReference>
<dbReference type="Pfam" id="PF04965">
    <property type="entry name" value="GPW_gp25"/>
    <property type="match status" value="1"/>
</dbReference>
<evidence type="ECO:0000313" key="3">
    <source>
        <dbReference type="Proteomes" id="UP000061432"/>
    </source>
</evidence>
<reference evidence="2 3" key="1">
    <citation type="journal article" date="2015" name="Genome Announc.">
        <title>Complete Genome Sequence of Methylobacterium aquaticum Strain 22A, Isolated from Racomitrium japonicum Moss.</title>
        <authorList>
            <person name="Tani A."/>
            <person name="Ogura Y."/>
            <person name="Hayashi T."/>
            <person name="Kimbara K."/>
        </authorList>
    </citation>
    <scope>NUCLEOTIDE SEQUENCE [LARGE SCALE GENOMIC DNA]</scope>
    <source>
        <strain evidence="2 3">MA-22A</strain>
        <plasmid evidence="3">Plasmid pMaq22A_4p DNA</plasmid>
    </source>
</reference>
<dbReference type="Gene3D" id="3.10.450.40">
    <property type="match status" value="1"/>
</dbReference>
<sequence>MASCGLDRETGEPLYDLDHVYQSVGTLLTTRLAEMITLEWFGGGLAEILGRRLTPRLIDLYRTLLALAIRTWEPRLQVVRVYVPSATEANGNTLNAVTLGQIRFAVLAYYRPRGHLGDFTVEGGLRTFVVAANDNRLSVTLAAA</sequence>
<dbReference type="EMBL" id="AP014708">
    <property type="protein sequence ID" value="BAQ50419.1"/>
    <property type="molecule type" value="Genomic_DNA"/>
</dbReference>
<evidence type="ECO:0000313" key="2">
    <source>
        <dbReference type="EMBL" id="BAQ50419.1"/>
    </source>
</evidence>
<dbReference type="SUPFAM" id="SSF160719">
    <property type="entry name" value="gpW/gp25-like"/>
    <property type="match status" value="1"/>
</dbReference>
<dbReference type="OrthoDB" id="9802846at2"/>
<dbReference type="InterPro" id="IPR007048">
    <property type="entry name" value="IraD/Gp25-like"/>
</dbReference>
<dbReference type="RefSeq" id="WP_060851457.1">
    <property type="nucleotide sequence ID" value="NZ_AP014708.1"/>
</dbReference>
<organism evidence="2 3">
    <name type="scientific">Methylobacterium aquaticum</name>
    <dbReference type="NCBI Taxonomy" id="270351"/>
    <lineage>
        <taxon>Bacteria</taxon>
        <taxon>Pseudomonadati</taxon>
        <taxon>Pseudomonadota</taxon>
        <taxon>Alphaproteobacteria</taxon>
        <taxon>Hyphomicrobiales</taxon>
        <taxon>Methylobacteriaceae</taxon>
        <taxon>Methylobacterium</taxon>
    </lineage>
</organism>
<proteinExistence type="predicted"/>
<dbReference type="PATRIC" id="fig|270351.10.peg.7611"/>
<evidence type="ECO:0000259" key="1">
    <source>
        <dbReference type="Pfam" id="PF04965"/>
    </source>
</evidence>